<dbReference type="InterPro" id="IPR006286">
    <property type="entry name" value="C56_PfpI-like"/>
</dbReference>
<proteinExistence type="inferred from homology"/>
<dbReference type="Gene3D" id="3.40.50.880">
    <property type="match status" value="1"/>
</dbReference>
<evidence type="ECO:0000256" key="1">
    <source>
        <dbReference type="ARBA" id="ARBA00008542"/>
    </source>
</evidence>
<dbReference type="GO" id="GO:0006508">
    <property type="term" value="P:proteolysis"/>
    <property type="evidence" value="ECO:0007669"/>
    <property type="project" value="UniProtKB-KW"/>
</dbReference>
<dbReference type="Pfam" id="PF01965">
    <property type="entry name" value="DJ-1_PfpI"/>
    <property type="match status" value="1"/>
</dbReference>
<accession>A0A8J3F978</accession>
<keyword evidence="3" id="KW-0378">Hydrolase</keyword>
<name>A0A8J3F978_9ACTN</name>
<dbReference type="PANTHER" id="PTHR42733:SF12">
    <property type="entry name" value="PROTEINASE"/>
    <property type="match status" value="1"/>
</dbReference>
<dbReference type="AlphaFoldDB" id="A0A8J3F978"/>
<feature type="domain" description="DJ-1/PfpI" evidence="2">
    <location>
        <begin position="11"/>
        <end position="179"/>
    </location>
</feature>
<dbReference type="NCBIfam" id="TIGR01382">
    <property type="entry name" value="PfpI"/>
    <property type="match status" value="1"/>
</dbReference>
<dbReference type="EMBL" id="BMQB01000005">
    <property type="protein sequence ID" value="GGJ96055.1"/>
    <property type="molecule type" value="Genomic_DNA"/>
</dbReference>
<dbReference type="GO" id="GO:0008233">
    <property type="term" value="F:peptidase activity"/>
    <property type="evidence" value="ECO:0007669"/>
    <property type="project" value="UniProtKB-KW"/>
</dbReference>
<comment type="caution">
    <text evidence="3">The sequence shown here is derived from an EMBL/GenBank/DDBJ whole genome shotgun (WGS) entry which is preliminary data.</text>
</comment>
<protein>
    <submittedName>
        <fullName evidence="3">Protease</fullName>
    </submittedName>
</protein>
<comment type="similarity">
    <text evidence="1">Belongs to the peptidase C56 family.</text>
</comment>
<reference evidence="3" key="1">
    <citation type="journal article" date="2014" name="Int. J. Syst. Evol. Microbiol.">
        <title>Complete genome sequence of Corynebacterium casei LMG S-19264T (=DSM 44701T), isolated from a smear-ripened cheese.</title>
        <authorList>
            <consortium name="US DOE Joint Genome Institute (JGI-PGF)"/>
            <person name="Walter F."/>
            <person name="Albersmeier A."/>
            <person name="Kalinowski J."/>
            <person name="Ruckert C."/>
        </authorList>
    </citation>
    <scope>NUCLEOTIDE SEQUENCE</scope>
    <source>
        <strain evidence="3">JCM 3090</strain>
    </source>
</reference>
<reference evidence="3" key="2">
    <citation type="submission" date="2020-09" db="EMBL/GenBank/DDBJ databases">
        <authorList>
            <person name="Sun Q."/>
            <person name="Ohkuma M."/>
        </authorList>
    </citation>
    <scope>NUCLEOTIDE SEQUENCE</scope>
    <source>
        <strain evidence="3">JCM 3090</strain>
    </source>
</reference>
<sequence>MTGQTPNIGGKRVAFLFTDGVEESEYVAPRDAVAAAGGKPELISLKQGPVQGMRHTEKGEVFQADLAVADADPAAYDALVLPGGVANPDRLRTDEKAVAFVRAFFAAGKPVAAICHGPWTLIEADAVRGRTVTSWPSLRTDLRNAGATWVDEEVHTDSGLVTSRKPDDLPAFCAKLVEEIAEGPHAKQRVSA</sequence>
<dbReference type="Proteomes" id="UP000649739">
    <property type="component" value="Unassembled WGS sequence"/>
</dbReference>
<gene>
    <name evidence="3" type="ORF">GCM10010123_27510</name>
</gene>
<evidence type="ECO:0000313" key="4">
    <source>
        <dbReference type="Proteomes" id="UP000649739"/>
    </source>
</evidence>
<evidence type="ECO:0000313" key="3">
    <source>
        <dbReference type="EMBL" id="GGJ96055.1"/>
    </source>
</evidence>
<dbReference type="RefSeq" id="WP_189170512.1">
    <property type="nucleotide sequence ID" value="NZ_BMQB01000005.1"/>
</dbReference>
<dbReference type="InterPro" id="IPR002818">
    <property type="entry name" value="DJ-1/PfpI"/>
</dbReference>
<organism evidence="3 4">
    <name type="scientific">Pilimelia anulata</name>
    <dbReference type="NCBI Taxonomy" id="53371"/>
    <lineage>
        <taxon>Bacteria</taxon>
        <taxon>Bacillati</taxon>
        <taxon>Actinomycetota</taxon>
        <taxon>Actinomycetes</taxon>
        <taxon>Micromonosporales</taxon>
        <taxon>Micromonosporaceae</taxon>
        <taxon>Pilimelia</taxon>
    </lineage>
</organism>
<keyword evidence="3" id="KW-0645">Protease</keyword>
<evidence type="ECO:0000259" key="2">
    <source>
        <dbReference type="Pfam" id="PF01965"/>
    </source>
</evidence>
<keyword evidence="4" id="KW-1185">Reference proteome</keyword>
<dbReference type="CDD" id="cd03134">
    <property type="entry name" value="GATase1_PfpI_like"/>
    <property type="match status" value="1"/>
</dbReference>
<dbReference type="SUPFAM" id="SSF52317">
    <property type="entry name" value="Class I glutamine amidotransferase-like"/>
    <property type="match status" value="1"/>
</dbReference>
<dbReference type="PROSITE" id="PS51276">
    <property type="entry name" value="PEPTIDASE_C56_PFPI"/>
    <property type="match status" value="1"/>
</dbReference>
<dbReference type="PANTHER" id="PTHR42733">
    <property type="entry name" value="DJ-1 PROTEIN"/>
    <property type="match status" value="1"/>
</dbReference>
<dbReference type="InterPro" id="IPR029062">
    <property type="entry name" value="Class_I_gatase-like"/>
</dbReference>